<evidence type="ECO:0008006" key="3">
    <source>
        <dbReference type="Google" id="ProtNLM"/>
    </source>
</evidence>
<dbReference type="AlphaFoldDB" id="A0A0F0H4N7"/>
<name>A0A0F0H4N7_LENAE</name>
<evidence type="ECO:0000313" key="1">
    <source>
        <dbReference type="EMBL" id="KJK50445.1"/>
    </source>
</evidence>
<dbReference type="Pfam" id="PF05402">
    <property type="entry name" value="PqqD"/>
    <property type="match status" value="1"/>
</dbReference>
<evidence type="ECO:0000313" key="2">
    <source>
        <dbReference type="Proteomes" id="UP000033393"/>
    </source>
</evidence>
<dbReference type="PATRIC" id="fig|68170.10.peg.933"/>
<dbReference type="OrthoDB" id="4229315at2"/>
<dbReference type="Proteomes" id="UP000033393">
    <property type="component" value="Unassembled WGS sequence"/>
</dbReference>
<reference evidence="1 2" key="1">
    <citation type="submission" date="2015-02" db="EMBL/GenBank/DDBJ databases">
        <authorList>
            <person name="Ju K.-S."/>
            <person name="Doroghazi J.R."/>
            <person name="Metcalf W."/>
        </authorList>
    </citation>
    <scope>NUCLEOTIDE SEQUENCE [LARGE SCALE GENOMIC DNA]</scope>
    <source>
        <strain evidence="1 2">NRRL B-16140</strain>
    </source>
</reference>
<dbReference type="InterPro" id="IPR008792">
    <property type="entry name" value="PQQD"/>
</dbReference>
<keyword evidence="2" id="KW-1185">Reference proteome</keyword>
<gene>
    <name evidence="1" type="ORF">UK23_10645</name>
</gene>
<comment type="caution">
    <text evidence="1">The sequence shown here is derived from an EMBL/GenBank/DDBJ whole genome shotgun (WGS) entry which is preliminary data.</text>
</comment>
<sequence length="68" mass="7412">MSERTGKMHLGNSTTSAMWSALVDHDGETERAVAAVAAFYGVDPDEVKTDLEHLVGELTQIQLVRTKP</sequence>
<organism evidence="1 2">
    <name type="scientific">Lentzea aerocolonigenes</name>
    <name type="common">Lechevalieria aerocolonigenes</name>
    <name type="synonym">Saccharothrix aerocolonigenes</name>
    <dbReference type="NCBI Taxonomy" id="68170"/>
    <lineage>
        <taxon>Bacteria</taxon>
        <taxon>Bacillati</taxon>
        <taxon>Actinomycetota</taxon>
        <taxon>Actinomycetes</taxon>
        <taxon>Pseudonocardiales</taxon>
        <taxon>Pseudonocardiaceae</taxon>
        <taxon>Lentzea</taxon>
    </lineage>
</organism>
<proteinExistence type="predicted"/>
<accession>A0A0F0H4N7</accession>
<dbReference type="EMBL" id="JYJG01000059">
    <property type="protein sequence ID" value="KJK50445.1"/>
    <property type="molecule type" value="Genomic_DNA"/>
</dbReference>
<protein>
    <recommendedName>
        <fullName evidence="3">PqqD family protein</fullName>
    </recommendedName>
</protein>
<dbReference type="RefSeq" id="WP_045311257.1">
    <property type="nucleotide sequence ID" value="NZ_JYJG01000059.1"/>
</dbReference>